<dbReference type="AlphaFoldDB" id="A0A815ADN2"/>
<dbReference type="Proteomes" id="UP000663889">
    <property type="component" value="Unassembled WGS sequence"/>
</dbReference>
<comment type="caution">
    <text evidence="2">The sequence shown here is derived from an EMBL/GenBank/DDBJ whole genome shotgun (WGS) entry which is preliminary data.</text>
</comment>
<evidence type="ECO:0000313" key="2">
    <source>
        <dbReference type="EMBL" id="CAF1255268.1"/>
    </source>
</evidence>
<dbReference type="Pfam" id="PF26215">
    <property type="entry name" value="HTH_animal"/>
    <property type="match status" value="1"/>
</dbReference>
<gene>
    <name evidence="2" type="ORF">SEV965_LOCUS23948</name>
</gene>
<dbReference type="PANTHER" id="PTHR21301:SF10">
    <property type="entry name" value="REVERSE TRANSCRIPTASE DOMAIN-CONTAINING PROTEIN"/>
    <property type="match status" value="1"/>
</dbReference>
<feature type="domain" description="Reverse transcriptase" evidence="1">
    <location>
        <begin position="323"/>
        <end position="589"/>
    </location>
</feature>
<dbReference type="EMBL" id="CAJNOU010001813">
    <property type="protein sequence ID" value="CAF1255268.1"/>
    <property type="molecule type" value="Genomic_DNA"/>
</dbReference>
<proteinExistence type="predicted"/>
<dbReference type="InterPro" id="IPR058912">
    <property type="entry name" value="HTH_animal"/>
</dbReference>
<reference evidence="2" key="1">
    <citation type="submission" date="2021-02" db="EMBL/GenBank/DDBJ databases">
        <authorList>
            <person name="Nowell W R."/>
        </authorList>
    </citation>
    <scope>NUCLEOTIDE SEQUENCE</scope>
</reference>
<evidence type="ECO:0000313" key="3">
    <source>
        <dbReference type="Proteomes" id="UP000663889"/>
    </source>
</evidence>
<name>A0A815ADN2_9BILA</name>
<protein>
    <recommendedName>
        <fullName evidence="1">Reverse transcriptase domain-containing protein</fullName>
    </recommendedName>
</protein>
<evidence type="ECO:0000259" key="1">
    <source>
        <dbReference type="PROSITE" id="PS50878"/>
    </source>
</evidence>
<dbReference type="PANTHER" id="PTHR21301">
    <property type="entry name" value="REVERSE TRANSCRIPTASE"/>
    <property type="match status" value="1"/>
</dbReference>
<sequence length="735" mass="87403">MKLWLTKNKNYQILSKRVELDMPPKIIDKVDFSFKIDESIIIQYEAQAMYNQMRQITKDFRTQAMTLCGQSAARENKILWNEIKGIIERFPQENDDGFDAEPGYAAFKLYYELREKRMKLEVEQSLYFLFEQRVEGEINNPEEEIIAPTLIRPKFIFNDPKTAARRRIIELAILKCKIEKCFLHVLLQMLHNVSITNKNIKKDKLFGTKINQNNSIIELINSQATQSQIINRVKVKKKKNYGRLVKRLKHKFKLANVTLQKSDKSKVFHLGKIEDYRKKSKEYMEKTQAYKCLGKEDPLPELIQRTNKYLLDLRLAKWITQKQYELLSIKPNEVELSHLYYLPKAHKPGTPLRPIISGLKHPTIKISKFLDDLLRPIFDGMAKETTVNSRFELVKKLQQWSILNMSENIIFCTIDVIDLYTMIPQVEGVLSLKKMLDYLKLKKVGGLKIETIIRLSRFVMQNNYFSYDGQFYHQIRGGAMGSPLTLTMANCYMFFFERRIAKQIKNSGGLYFRYIDDLFIVVNWPVRHLLKQIDKWKNFDENIKLNPYIGSFATFLDLYMENRDCVLFTTVYQKPSYEPYYLPFNSIHPLHMEKNIPFTMLLRVIRYCSTFQTYLNEREKLRMALLLNKYPNKLIEEQFNNVLLKCNIDQPLKNFNYDKYRQKVMDLPMKEKVMIDYDAIIFIHFTYCSTMKSFPVKFHLLWNKYFKESPINEVRPILGTRNMKNMQRRLAFNML</sequence>
<dbReference type="PROSITE" id="PS50878">
    <property type="entry name" value="RT_POL"/>
    <property type="match status" value="1"/>
</dbReference>
<accession>A0A815ADN2</accession>
<dbReference type="InterPro" id="IPR000477">
    <property type="entry name" value="RT_dom"/>
</dbReference>
<organism evidence="2 3">
    <name type="scientific">Rotaria sordida</name>
    <dbReference type="NCBI Taxonomy" id="392033"/>
    <lineage>
        <taxon>Eukaryota</taxon>
        <taxon>Metazoa</taxon>
        <taxon>Spiralia</taxon>
        <taxon>Gnathifera</taxon>
        <taxon>Rotifera</taxon>
        <taxon>Eurotatoria</taxon>
        <taxon>Bdelloidea</taxon>
        <taxon>Philodinida</taxon>
        <taxon>Philodinidae</taxon>
        <taxon>Rotaria</taxon>
    </lineage>
</organism>